<evidence type="ECO:0000256" key="4">
    <source>
        <dbReference type="ARBA" id="ARBA00012723"/>
    </source>
</evidence>
<keyword evidence="10" id="KW-1185">Reference proteome</keyword>
<evidence type="ECO:0000256" key="2">
    <source>
        <dbReference type="ARBA" id="ARBA00004319"/>
    </source>
</evidence>
<dbReference type="InParanoid" id="A0A7R8UAG9"/>
<feature type="domain" description="Thioredoxin" evidence="8">
    <location>
        <begin position="218"/>
        <end position="346"/>
    </location>
</feature>
<dbReference type="GO" id="GO:0006457">
    <property type="term" value="P:protein folding"/>
    <property type="evidence" value="ECO:0007669"/>
    <property type="project" value="TreeGrafter"/>
</dbReference>
<keyword evidence="5" id="KW-0256">Endoplasmic reticulum</keyword>
<dbReference type="OrthoDB" id="427280at2759"/>
<dbReference type="OMA" id="EYASEMC"/>
<evidence type="ECO:0000256" key="3">
    <source>
        <dbReference type="ARBA" id="ARBA00006347"/>
    </source>
</evidence>
<dbReference type="Pfam" id="PF13848">
    <property type="entry name" value="Thioredoxin_6"/>
    <property type="match status" value="1"/>
</dbReference>
<dbReference type="AlphaFoldDB" id="A0A7R8UAG9"/>
<dbReference type="Gene3D" id="3.40.30.10">
    <property type="entry name" value="Glutaredoxin"/>
    <property type="match status" value="3"/>
</dbReference>
<gene>
    <name evidence="9" type="ORF">HERILL_LOCUS484</name>
</gene>
<dbReference type="EC" id="5.3.4.1" evidence="4"/>
<dbReference type="Pfam" id="PF00085">
    <property type="entry name" value="Thioredoxin"/>
    <property type="match status" value="1"/>
</dbReference>
<organism evidence="9 10">
    <name type="scientific">Hermetia illucens</name>
    <name type="common">Black soldier fly</name>
    <dbReference type="NCBI Taxonomy" id="343691"/>
    <lineage>
        <taxon>Eukaryota</taxon>
        <taxon>Metazoa</taxon>
        <taxon>Ecdysozoa</taxon>
        <taxon>Arthropoda</taxon>
        <taxon>Hexapoda</taxon>
        <taxon>Insecta</taxon>
        <taxon>Pterygota</taxon>
        <taxon>Neoptera</taxon>
        <taxon>Endopterygota</taxon>
        <taxon>Diptera</taxon>
        <taxon>Brachycera</taxon>
        <taxon>Stratiomyomorpha</taxon>
        <taxon>Stratiomyidae</taxon>
        <taxon>Hermetiinae</taxon>
        <taxon>Hermetia</taxon>
    </lineage>
</organism>
<dbReference type="InterPro" id="IPR017937">
    <property type="entry name" value="Thioredoxin_CS"/>
</dbReference>
<dbReference type="EMBL" id="LR899009">
    <property type="protein sequence ID" value="CAD7077109.1"/>
    <property type="molecule type" value="Genomic_DNA"/>
</dbReference>
<dbReference type="Proteomes" id="UP000594454">
    <property type="component" value="Chromosome 1"/>
</dbReference>
<reference evidence="9 10" key="1">
    <citation type="submission" date="2020-11" db="EMBL/GenBank/DDBJ databases">
        <authorList>
            <person name="Wallbank WR R."/>
            <person name="Pardo Diaz C."/>
            <person name="Kozak K."/>
            <person name="Martin S."/>
            <person name="Jiggins C."/>
            <person name="Moest M."/>
            <person name="Warren A I."/>
            <person name="Generalovic N T."/>
            <person name="Byers J.R.P. K."/>
            <person name="Montejo-Kovacevich G."/>
            <person name="Yen C E."/>
        </authorList>
    </citation>
    <scope>NUCLEOTIDE SEQUENCE [LARGE SCALE GENOMIC DNA]</scope>
</reference>
<comment type="subcellular location">
    <subcellularLocation>
        <location evidence="2">Endoplasmic reticulum lumen</location>
    </subcellularLocation>
</comment>
<dbReference type="GO" id="GO:0003756">
    <property type="term" value="F:protein disulfide isomerase activity"/>
    <property type="evidence" value="ECO:0007669"/>
    <property type="project" value="UniProtKB-EC"/>
</dbReference>
<protein>
    <recommendedName>
        <fullName evidence="4">protein disulfide-isomerase</fullName>
        <ecNumber evidence="4">5.3.4.1</ecNumber>
    </recommendedName>
</protein>
<dbReference type="GO" id="GO:0005788">
    <property type="term" value="C:endoplasmic reticulum lumen"/>
    <property type="evidence" value="ECO:0007669"/>
    <property type="project" value="UniProtKB-SubCell"/>
</dbReference>
<comment type="similarity">
    <text evidence="3">Belongs to the protein disulfide isomerase family.</text>
</comment>
<evidence type="ECO:0000256" key="1">
    <source>
        <dbReference type="ARBA" id="ARBA00001182"/>
    </source>
</evidence>
<dbReference type="PANTHER" id="PTHR18929:SF132">
    <property type="entry name" value="PROTEIN DISULFIDE-ISOMERASE A3"/>
    <property type="match status" value="1"/>
</dbReference>
<sequence length="381" mass="44222">MGSLVQPNINHLTSVAEFEKFLGSSETSVVGLFQEDTQLKEVFMEYASEMCDKIRIGYSNTASVLRKLGEKDAIVIYRAPQFHNEFEPNFVRFTGNSFDELVNFVMTNYHGLVGLRTKKSFREFEPPYVVAIYEVDYALHPIPTNYWRNFILEVAKEFDGVMKFAVSPLEEFQGEIEHFGVIYNGEEPLVIARNEKGQKFVMEEAFSVENLRNFVKNMFSGKLEPRLLSEPIPESNDGPVKIVVGKTFKELVIDNRRDTLLQIYAPWCTHCEKLEPIFEAVARKLRDEKVVFAKVNGVANDLPEEFDYDRFPYIYWIPKHSKSEPQKYEGPREEDEIIKFIAKEATYGLKKFDREGNKMNSKVDRYGSAQEVSRKMKERGW</sequence>
<evidence type="ECO:0000313" key="10">
    <source>
        <dbReference type="Proteomes" id="UP000594454"/>
    </source>
</evidence>
<dbReference type="PROSITE" id="PS51352">
    <property type="entry name" value="THIOREDOXIN_2"/>
    <property type="match status" value="1"/>
</dbReference>
<dbReference type="PROSITE" id="PS00194">
    <property type="entry name" value="THIOREDOXIN_1"/>
    <property type="match status" value="1"/>
</dbReference>
<comment type="catalytic activity">
    <reaction evidence="1">
        <text>Catalyzes the rearrangement of -S-S- bonds in proteins.</text>
        <dbReference type="EC" id="5.3.4.1"/>
    </reaction>
</comment>
<accession>A0A7R8UAG9</accession>
<evidence type="ECO:0000259" key="8">
    <source>
        <dbReference type="PROSITE" id="PS51352"/>
    </source>
</evidence>
<evidence type="ECO:0000256" key="7">
    <source>
        <dbReference type="ARBA" id="ARBA00023284"/>
    </source>
</evidence>
<dbReference type="GO" id="GO:0034976">
    <property type="term" value="P:response to endoplasmic reticulum stress"/>
    <property type="evidence" value="ECO:0007669"/>
    <property type="project" value="TreeGrafter"/>
</dbReference>
<name>A0A7R8UAG9_HERIL</name>
<dbReference type="CDD" id="cd02995">
    <property type="entry name" value="PDI_a_PDI_a'_C"/>
    <property type="match status" value="1"/>
</dbReference>
<evidence type="ECO:0000313" key="9">
    <source>
        <dbReference type="EMBL" id="CAD7077109.1"/>
    </source>
</evidence>
<proteinExistence type="inferred from homology"/>
<dbReference type="SUPFAM" id="SSF52833">
    <property type="entry name" value="Thioredoxin-like"/>
    <property type="match status" value="3"/>
</dbReference>
<keyword evidence="7" id="KW-0676">Redox-active center</keyword>
<evidence type="ECO:0000256" key="6">
    <source>
        <dbReference type="ARBA" id="ARBA00023235"/>
    </source>
</evidence>
<dbReference type="PANTHER" id="PTHR18929">
    <property type="entry name" value="PROTEIN DISULFIDE ISOMERASE"/>
    <property type="match status" value="1"/>
</dbReference>
<evidence type="ECO:0000256" key="5">
    <source>
        <dbReference type="ARBA" id="ARBA00022824"/>
    </source>
</evidence>
<dbReference type="InterPro" id="IPR013766">
    <property type="entry name" value="Thioredoxin_domain"/>
</dbReference>
<keyword evidence="6" id="KW-0413">Isomerase</keyword>
<dbReference type="InterPro" id="IPR036249">
    <property type="entry name" value="Thioredoxin-like_sf"/>
</dbReference>
<dbReference type="FunFam" id="3.40.30.10:FF:000077">
    <property type="entry name" value="Protein disulfide-isomerase"/>
    <property type="match status" value="1"/>
</dbReference>